<proteinExistence type="predicted"/>
<reference evidence="2" key="1">
    <citation type="submission" date="2020-03" db="EMBL/GenBank/DDBJ databases">
        <title>The deep terrestrial virosphere.</title>
        <authorList>
            <person name="Holmfeldt K."/>
            <person name="Nilsson E."/>
            <person name="Simone D."/>
            <person name="Lopez-Fernandez M."/>
            <person name="Wu X."/>
            <person name="de Brujin I."/>
            <person name="Lundin D."/>
            <person name="Andersson A."/>
            <person name="Bertilsson S."/>
            <person name="Dopson M."/>
        </authorList>
    </citation>
    <scope>NUCLEOTIDE SEQUENCE</scope>
    <source>
        <strain evidence="2">MM415A02385</strain>
        <strain evidence="3">MM415B02353</strain>
    </source>
</reference>
<sequence>MKSIATYAGMSAVFTLIVSLTLIVHSAQFYNVKRKIANLEVEAERFEKDMVEVKDVLAEDRDYMNKVATNHAHLIRWNVMQIHRLLNHTHAEIIEEKQSESEKSARRWWHLW</sequence>
<evidence type="ECO:0000313" key="2">
    <source>
        <dbReference type="EMBL" id="QJA73401.1"/>
    </source>
</evidence>
<dbReference type="AlphaFoldDB" id="A0A6M3JVN7"/>
<name>A0A6M3JVN7_9ZZZZ</name>
<evidence type="ECO:0000256" key="1">
    <source>
        <dbReference type="SAM" id="Coils"/>
    </source>
</evidence>
<feature type="coiled-coil region" evidence="1">
    <location>
        <begin position="29"/>
        <end position="56"/>
    </location>
</feature>
<evidence type="ECO:0000313" key="3">
    <source>
        <dbReference type="EMBL" id="QJA90537.1"/>
    </source>
</evidence>
<dbReference type="EMBL" id="MT142024">
    <property type="protein sequence ID" value="QJA73401.1"/>
    <property type="molecule type" value="Genomic_DNA"/>
</dbReference>
<organism evidence="2">
    <name type="scientific">viral metagenome</name>
    <dbReference type="NCBI Taxonomy" id="1070528"/>
    <lineage>
        <taxon>unclassified sequences</taxon>
        <taxon>metagenomes</taxon>
        <taxon>organismal metagenomes</taxon>
    </lineage>
</organism>
<protein>
    <submittedName>
        <fullName evidence="2">Uncharacterized protein</fullName>
    </submittedName>
</protein>
<accession>A0A6M3JVN7</accession>
<dbReference type="EMBL" id="MT142920">
    <property type="protein sequence ID" value="QJA90537.1"/>
    <property type="molecule type" value="Genomic_DNA"/>
</dbReference>
<keyword evidence="1" id="KW-0175">Coiled coil</keyword>
<gene>
    <name evidence="2" type="ORF">MM415A02385_0008</name>
    <name evidence="3" type="ORF">MM415B02353_0008</name>
</gene>